<accession>A0A2H9TMR2</accession>
<evidence type="ECO:0000313" key="3">
    <source>
        <dbReference type="EMBL" id="PJF19012.1"/>
    </source>
</evidence>
<name>A0A2H9TMR2_9FUNG</name>
<protein>
    <submittedName>
        <fullName evidence="3">Uncharacterized protein</fullName>
    </submittedName>
</protein>
<organism evidence="3 4">
    <name type="scientific">Paramicrosporidium saccamoebae</name>
    <dbReference type="NCBI Taxonomy" id="1246581"/>
    <lineage>
        <taxon>Eukaryota</taxon>
        <taxon>Fungi</taxon>
        <taxon>Fungi incertae sedis</taxon>
        <taxon>Cryptomycota</taxon>
        <taxon>Cryptomycota incertae sedis</taxon>
        <taxon>Paramicrosporidium</taxon>
    </lineage>
</organism>
<feature type="chain" id="PRO_5014191553" evidence="2">
    <location>
        <begin position="21"/>
        <end position="455"/>
    </location>
</feature>
<keyword evidence="4" id="KW-1185">Reference proteome</keyword>
<feature type="signal peptide" evidence="2">
    <location>
        <begin position="1"/>
        <end position="20"/>
    </location>
</feature>
<reference evidence="3 4" key="1">
    <citation type="submission" date="2016-10" db="EMBL/GenBank/DDBJ databases">
        <title>The genome of Paramicrosporidium saccamoebae is the missing link in understanding Cryptomycota and Microsporidia evolution.</title>
        <authorList>
            <person name="Quandt C.A."/>
            <person name="Beaudet D."/>
            <person name="Corsaro D."/>
            <person name="Michel R."/>
            <person name="Corradi N."/>
            <person name="James T."/>
        </authorList>
    </citation>
    <scope>NUCLEOTIDE SEQUENCE [LARGE SCALE GENOMIC DNA]</scope>
    <source>
        <strain evidence="3 4">KSL3</strain>
    </source>
</reference>
<evidence type="ECO:0000256" key="2">
    <source>
        <dbReference type="SAM" id="SignalP"/>
    </source>
</evidence>
<evidence type="ECO:0000256" key="1">
    <source>
        <dbReference type="SAM" id="MobiDB-lite"/>
    </source>
</evidence>
<dbReference type="Proteomes" id="UP000240830">
    <property type="component" value="Unassembled WGS sequence"/>
</dbReference>
<dbReference type="EMBL" id="MTSL01000087">
    <property type="protein sequence ID" value="PJF19012.1"/>
    <property type="molecule type" value="Genomic_DNA"/>
</dbReference>
<feature type="compositionally biased region" description="Basic and acidic residues" evidence="1">
    <location>
        <begin position="405"/>
        <end position="430"/>
    </location>
</feature>
<evidence type="ECO:0000313" key="4">
    <source>
        <dbReference type="Proteomes" id="UP000240830"/>
    </source>
</evidence>
<feature type="compositionally biased region" description="Polar residues" evidence="1">
    <location>
        <begin position="439"/>
        <end position="455"/>
    </location>
</feature>
<proteinExistence type="predicted"/>
<comment type="caution">
    <text evidence="3">The sequence shown here is derived from an EMBL/GenBank/DDBJ whole genome shotgun (WGS) entry which is preliminary data.</text>
</comment>
<gene>
    <name evidence="3" type="ORF">PSACC_01173</name>
</gene>
<feature type="region of interest" description="Disordered" evidence="1">
    <location>
        <begin position="398"/>
        <end position="455"/>
    </location>
</feature>
<sequence length="455" mass="51936">MHLVVAICILSAVWIRDTAASVPSRSAKSHHSGLAAEAAKKGKVQKTLGYPFKVLDASLEMSHSRGKVAARFFLKLLEQQRWYEASLAYRVADWNLIWEKLKPYKEKADVHLDKHPKIDFSVLGFGWRTEYRILRHNYYVKREKIIQKLRSGANMELKEILKSIHDPSLTDPRPDCVKLWDAGEVLAEAGLFRLAVTSMVDACGKSMELKHFAVLLGGFSVGLEDSLTPKNKDEALYALGLITQLFGKEYQASSALPVALSSFREALKRVLSDKRPKPHPIEKAISKFPYYRNGDDIDRALAEEASEILWQSRSEFVHYLPLIEDMYKSQYQKGGFAFYMTGAIESYNYIDSVKGQNAFVQLEADLKKWKGSPSFTPLTTKHYGPTIQLDAPTARSEGKAYTWARKRDPKEKVRKHTDENEWRTREKRELQVLPFPSPKNRQSQKFSNLKNMFGG</sequence>
<keyword evidence="2" id="KW-0732">Signal</keyword>
<dbReference type="AlphaFoldDB" id="A0A2H9TMR2"/>